<reference evidence="1 2" key="1">
    <citation type="journal article" date="2021" name="Sci. Rep.">
        <title>Chromosome anchoring in Senegalese sole (Solea senegalensis) reveals sex-associated markers and genome rearrangements in flatfish.</title>
        <authorList>
            <person name="Guerrero-Cozar I."/>
            <person name="Gomez-Garrido J."/>
            <person name="Berbel C."/>
            <person name="Martinez-Blanch J.F."/>
            <person name="Alioto T."/>
            <person name="Claros M.G."/>
            <person name="Gagnaire P.A."/>
            <person name="Manchado M."/>
        </authorList>
    </citation>
    <scope>NUCLEOTIDE SEQUENCE [LARGE SCALE GENOMIC DNA]</scope>
    <source>
        <strain evidence="1">Sse05_10M</strain>
    </source>
</reference>
<name>A0AAV6RGN5_SOLSE</name>
<dbReference type="EMBL" id="JAGKHQ010000012">
    <property type="protein sequence ID" value="KAG7503131.1"/>
    <property type="molecule type" value="Genomic_DNA"/>
</dbReference>
<evidence type="ECO:0000313" key="1">
    <source>
        <dbReference type="EMBL" id="KAG7503131.1"/>
    </source>
</evidence>
<comment type="caution">
    <text evidence="1">The sequence shown here is derived from an EMBL/GenBank/DDBJ whole genome shotgun (WGS) entry which is preliminary data.</text>
</comment>
<proteinExistence type="predicted"/>
<sequence>MVSGSSATSLPHMIHSYSPLFIQASSPGKSLRGAPQILMAGREFALQSANFHASKLSQYPPTIHDADMKTLENFVVMMYERSSIAEGVDDARKLPRTDQVVANLNVMEGANANALVLLAQYCVAADVKIKLCSIR</sequence>
<organism evidence="1 2">
    <name type="scientific">Solea senegalensis</name>
    <name type="common">Senegalese sole</name>
    <dbReference type="NCBI Taxonomy" id="28829"/>
    <lineage>
        <taxon>Eukaryota</taxon>
        <taxon>Metazoa</taxon>
        <taxon>Chordata</taxon>
        <taxon>Craniata</taxon>
        <taxon>Vertebrata</taxon>
        <taxon>Euteleostomi</taxon>
        <taxon>Actinopterygii</taxon>
        <taxon>Neopterygii</taxon>
        <taxon>Teleostei</taxon>
        <taxon>Neoteleostei</taxon>
        <taxon>Acanthomorphata</taxon>
        <taxon>Carangaria</taxon>
        <taxon>Pleuronectiformes</taxon>
        <taxon>Pleuronectoidei</taxon>
        <taxon>Soleidae</taxon>
        <taxon>Solea</taxon>
    </lineage>
</organism>
<evidence type="ECO:0000313" key="2">
    <source>
        <dbReference type="Proteomes" id="UP000693946"/>
    </source>
</evidence>
<protein>
    <submittedName>
        <fullName evidence="1">Uncharacterized protein</fullName>
    </submittedName>
</protein>
<keyword evidence="2" id="KW-1185">Reference proteome</keyword>
<gene>
    <name evidence="1" type="ORF">JOB18_032332</name>
</gene>
<accession>A0AAV6RGN5</accession>
<dbReference type="Proteomes" id="UP000693946">
    <property type="component" value="Linkage Group LG2"/>
</dbReference>
<dbReference type="AlphaFoldDB" id="A0AAV6RGN5"/>